<dbReference type="PANTHER" id="PTHR33362:SF5">
    <property type="entry name" value="C4-DICARBOXYLATE TRAP TRANSPORTER LARGE PERMEASE PROTEIN DCTM"/>
    <property type="match status" value="1"/>
</dbReference>
<name>A0A2T8HZ89_9RHOB</name>
<feature type="transmembrane region" description="Helical" evidence="7">
    <location>
        <begin position="359"/>
        <end position="385"/>
    </location>
</feature>
<gene>
    <name evidence="9" type="ORF">DDE20_04340</name>
</gene>
<organism evidence="9 10">
    <name type="scientific">Pararhodobacter oceanensis</name>
    <dbReference type="NCBI Taxonomy" id="2172121"/>
    <lineage>
        <taxon>Bacteria</taxon>
        <taxon>Pseudomonadati</taxon>
        <taxon>Pseudomonadota</taxon>
        <taxon>Alphaproteobacteria</taxon>
        <taxon>Rhodobacterales</taxon>
        <taxon>Paracoccaceae</taxon>
        <taxon>Pararhodobacter</taxon>
    </lineage>
</organism>
<feature type="transmembrane region" description="Helical" evidence="7">
    <location>
        <begin position="216"/>
        <end position="240"/>
    </location>
</feature>
<dbReference type="PANTHER" id="PTHR33362">
    <property type="entry name" value="SIALIC ACID TRAP TRANSPORTER PERMEASE PROTEIN SIAT-RELATED"/>
    <property type="match status" value="1"/>
</dbReference>
<feature type="transmembrane region" description="Helical" evidence="7">
    <location>
        <begin position="171"/>
        <end position="195"/>
    </location>
</feature>
<comment type="subcellular location">
    <subcellularLocation>
        <location evidence="1 7">Cell inner membrane</location>
        <topology evidence="1 7">Multi-pass membrane protein</topology>
    </subcellularLocation>
</comment>
<keyword evidence="5 7" id="KW-1133">Transmembrane helix</keyword>
<evidence type="ECO:0000259" key="8">
    <source>
        <dbReference type="Pfam" id="PF06808"/>
    </source>
</evidence>
<keyword evidence="4 7" id="KW-0812">Transmembrane</keyword>
<feature type="domain" description="TRAP C4-dicarboxylate transport system permease DctM subunit" evidence="8">
    <location>
        <begin position="8"/>
        <end position="428"/>
    </location>
</feature>
<feature type="transmembrane region" description="Helical" evidence="7">
    <location>
        <begin position="281"/>
        <end position="300"/>
    </location>
</feature>
<comment type="subunit">
    <text evidence="7">The complex comprises the extracytoplasmic solute receptor protein and the two transmembrane proteins.</text>
</comment>
<evidence type="ECO:0000256" key="3">
    <source>
        <dbReference type="ARBA" id="ARBA00022519"/>
    </source>
</evidence>
<feature type="transmembrane region" description="Helical" evidence="7">
    <location>
        <begin position="97"/>
        <end position="126"/>
    </location>
</feature>
<dbReference type="GO" id="GO:0005886">
    <property type="term" value="C:plasma membrane"/>
    <property type="evidence" value="ECO:0007669"/>
    <property type="project" value="UniProtKB-SubCell"/>
</dbReference>
<sequence>MIWTAVIVICIMLTIGFSLGLHVATTLGLTALVVGLTLVGPVWDFFGAIPWATTSSVTIAVVPLFVLMGELMLRAGLTDDLYATLSRFMNKVPGGLLHTNILSCTMFSAISGSSLATATTIGSVALPVMKERGYNERLALGSIAAGGTLGILIPPSLILIVYGLVAEVSIAKLYVATLLPGLLMVIFFMLAIAVISKYSKTDSDAPAETYTLREKLSGLVDIIPVAALLTLIIGVIYGGVATPTEAAAFGATGAFLIALFKGRVSMAMLQETFLATSTTTAMLMFVLAAAFLLQFILGFVGLPRALSQWVLSFGLTQLQLILMMCLVFILLGMVLDSLPIVVAVVPIFLPLLEAQGIDLIWFGVLLVILIELGLITPPIGMNIFVLQGVRRRLYGEDNCGTMTDIFLGVLPFVVAMLVVLGLVIAFPGFSLWAVEAMR</sequence>
<dbReference type="PIRSF" id="PIRSF006066">
    <property type="entry name" value="HI0050"/>
    <property type="match status" value="1"/>
</dbReference>
<keyword evidence="10" id="KW-1185">Reference proteome</keyword>
<feature type="transmembrane region" description="Helical" evidence="7">
    <location>
        <begin position="246"/>
        <end position="269"/>
    </location>
</feature>
<comment type="function">
    <text evidence="7">Part of the tripartite ATP-independent periplasmic (TRAP) transport system.</text>
</comment>
<dbReference type="EMBL" id="QDKM01000001">
    <property type="protein sequence ID" value="PVH30747.1"/>
    <property type="molecule type" value="Genomic_DNA"/>
</dbReference>
<dbReference type="RefSeq" id="WP_116557169.1">
    <property type="nucleotide sequence ID" value="NZ_JBLWYE010000024.1"/>
</dbReference>
<feature type="transmembrane region" description="Helical" evidence="7">
    <location>
        <begin position="405"/>
        <end position="434"/>
    </location>
</feature>
<dbReference type="Proteomes" id="UP000245911">
    <property type="component" value="Unassembled WGS sequence"/>
</dbReference>
<protein>
    <recommendedName>
        <fullName evidence="7">TRAP transporter large permease protein</fullName>
    </recommendedName>
</protein>
<proteinExistence type="inferred from homology"/>
<evidence type="ECO:0000313" key="9">
    <source>
        <dbReference type="EMBL" id="PVH30747.1"/>
    </source>
</evidence>
<evidence type="ECO:0000256" key="1">
    <source>
        <dbReference type="ARBA" id="ARBA00004429"/>
    </source>
</evidence>
<feature type="transmembrane region" description="Helical" evidence="7">
    <location>
        <begin position="6"/>
        <end position="39"/>
    </location>
</feature>
<feature type="transmembrane region" description="Helical" evidence="7">
    <location>
        <begin position="320"/>
        <end position="352"/>
    </location>
</feature>
<evidence type="ECO:0000256" key="7">
    <source>
        <dbReference type="RuleBase" id="RU369079"/>
    </source>
</evidence>
<reference evidence="9 10" key="1">
    <citation type="submission" date="2018-04" db="EMBL/GenBank/DDBJ databases">
        <title>Pararhodobacter oceanense sp. nov., isolated from marine intertidal sediment.</title>
        <authorList>
            <person name="Wang X.-L."/>
            <person name="Du Z.-J."/>
        </authorList>
    </citation>
    <scope>NUCLEOTIDE SEQUENCE [LARGE SCALE GENOMIC DNA]</scope>
    <source>
        <strain evidence="9 10">AM505</strain>
    </source>
</reference>
<evidence type="ECO:0000256" key="6">
    <source>
        <dbReference type="ARBA" id="ARBA00023136"/>
    </source>
</evidence>
<evidence type="ECO:0000256" key="4">
    <source>
        <dbReference type="ARBA" id="ARBA00022692"/>
    </source>
</evidence>
<dbReference type="InterPro" id="IPR010656">
    <property type="entry name" value="DctM"/>
</dbReference>
<dbReference type="OrthoDB" id="9790209at2"/>
<evidence type="ECO:0000313" key="10">
    <source>
        <dbReference type="Proteomes" id="UP000245911"/>
    </source>
</evidence>
<keyword evidence="2" id="KW-1003">Cell membrane</keyword>
<keyword evidence="7" id="KW-0813">Transport</keyword>
<dbReference type="GO" id="GO:0022857">
    <property type="term" value="F:transmembrane transporter activity"/>
    <property type="evidence" value="ECO:0007669"/>
    <property type="project" value="UniProtKB-UniRule"/>
</dbReference>
<feature type="transmembrane region" description="Helical" evidence="7">
    <location>
        <begin position="51"/>
        <end position="77"/>
    </location>
</feature>
<dbReference type="AlphaFoldDB" id="A0A2T8HZ89"/>
<dbReference type="Pfam" id="PF06808">
    <property type="entry name" value="DctM"/>
    <property type="match status" value="1"/>
</dbReference>
<dbReference type="InterPro" id="IPR004681">
    <property type="entry name" value="TRAP_DctM"/>
</dbReference>
<dbReference type="NCBIfam" id="TIGR00786">
    <property type="entry name" value="dctM"/>
    <property type="match status" value="1"/>
</dbReference>
<comment type="similarity">
    <text evidence="7">Belongs to the TRAP transporter large permease family.</text>
</comment>
<comment type="caution">
    <text evidence="9">The sequence shown here is derived from an EMBL/GenBank/DDBJ whole genome shotgun (WGS) entry which is preliminary data.</text>
</comment>
<feature type="transmembrane region" description="Helical" evidence="7">
    <location>
        <begin position="138"/>
        <end position="165"/>
    </location>
</feature>
<keyword evidence="6 7" id="KW-0472">Membrane</keyword>
<evidence type="ECO:0000256" key="5">
    <source>
        <dbReference type="ARBA" id="ARBA00022989"/>
    </source>
</evidence>
<keyword evidence="3 7" id="KW-0997">Cell inner membrane</keyword>
<accession>A0A2T8HZ89</accession>
<evidence type="ECO:0000256" key="2">
    <source>
        <dbReference type="ARBA" id="ARBA00022475"/>
    </source>
</evidence>